<sequence>MDTAQTVQRSTQQSVEKGRSQHKIPRDVETDIAYLYEVLPQLSQIFRITDKIGEGTFSSVYLAEAQMTDRSRRMFALKHLIPTSHPVRIAAELQCLTVAGGKENVMGVTYCFRKEHHVVIVMPYMEHQTFVDIVGSLSFEDVRHYIFHLLKALRHIHKFGIIHRDIKPTNFLFNRQKREYALVDFGLAQGTPDTQIELLKVVKSKPHKGGGSSKMVEESLEKQKLVPLPPNTRNTALQSVTKAPAKRPSPTSRIKQSKELLGLDNAPRSVFGEKNVNRTNSHKPGTDKVEGLLSKPKRDELIPRKIVSTKHRSVPVRIPLNQKQKAPTETQKPKPTAVNPSLTCNCYMTDRICNICLSRKQQVAPRAGTPGFRAPEVLTKCPNQGTAIDMWSAGVILLSLLSGRYPFFKASDDLIALTQIMTIRGSRETIEAAKTFGKSVVCSRELPRLDLKILCETLRGLRSWDDGLLPTEFQASHNPAEGKQDAGSPAKKHKSSLKSSAELQEMGWDKVPDDVYDLLDKLLDLNPATRINASMALQHPLFRDMTD</sequence>
<keyword evidence="11" id="KW-1185">Reference proteome</keyword>
<evidence type="ECO:0000256" key="7">
    <source>
        <dbReference type="PROSITE-ProRule" id="PRU10141"/>
    </source>
</evidence>
<evidence type="ECO:0000256" key="1">
    <source>
        <dbReference type="ARBA" id="ARBA00012513"/>
    </source>
</evidence>
<feature type="region of interest" description="Disordered" evidence="8">
    <location>
        <begin position="270"/>
        <end position="289"/>
    </location>
</feature>
<accession>A0ABQ8MZ07</accession>
<keyword evidence="6 7" id="KW-0067">ATP-binding</keyword>
<evidence type="ECO:0000259" key="9">
    <source>
        <dbReference type="PROSITE" id="PS50011"/>
    </source>
</evidence>
<keyword evidence="10" id="KW-0132">Cell division</keyword>
<dbReference type="InterPro" id="IPR017441">
    <property type="entry name" value="Protein_kinase_ATP_BS"/>
</dbReference>
<dbReference type="GO" id="GO:0016301">
    <property type="term" value="F:kinase activity"/>
    <property type="evidence" value="ECO:0007669"/>
    <property type="project" value="UniProtKB-KW"/>
</dbReference>
<keyword evidence="10" id="KW-0131">Cell cycle</keyword>
<evidence type="ECO:0000256" key="6">
    <source>
        <dbReference type="ARBA" id="ARBA00022840"/>
    </source>
</evidence>
<dbReference type="Gene3D" id="3.30.200.20">
    <property type="entry name" value="Phosphorylase Kinase, domain 1"/>
    <property type="match status" value="1"/>
</dbReference>
<feature type="compositionally biased region" description="Polar residues" evidence="8">
    <location>
        <begin position="231"/>
        <end position="241"/>
    </location>
</feature>
<evidence type="ECO:0000256" key="2">
    <source>
        <dbReference type="ARBA" id="ARBA00022527"/>
    </source>
</evidence>
<dbReference type="PANTHER" id="PTHR44167:SF23">
    <property type="entry name" value="CDC7 KINASE, ISOFORM A-RELATED"/>
    <property type="match status" value="1"/>
</dbReference>
<feature type="region of interest" description="Disordered" evidence="8">
    <location>
        <begin position="1"/>
        <end position="23"/>
    </location>
</feature>
<dbReference type="InterPro" id="IPR008271">
    <property type="entry name" value="Ser/Thr_kinase_AS"/>
</dbReference>
<evidence type="ECO:0000313" key="10">
    <source>
        <dbReference type="EMBL" id="KAI2667421.1"/>
    </source>
</evidence>
<keyword evidence="4 7" id="KW-0547">Nucleotide-binding</keyword>
<keyword evidence="3" id="KW-0808">Transferase</keyword>
<dbReference type="PROSITE" id="PS00108">
    <property type="entry name" value="PROTEIN_KINASE_ST"/>
    <property type="match status" value="1"/>
</dbReference>
<evidence type="ECO:0000256" key="5">
    <source>
        <dbReference type="ARBA" id="ARBA00022777"/>
    </source>
</evidence>
<evidence type="ECO:0000256" key="8">
    <source>
        <dbReference type="SAM" id="MobiDB-lite"/>
    </source>
</evidence>
<dbReference type="Pfam" id="PF00069">
    <property type="entry name" value="Pkinase"/>
    <property type="match status" value="2"/>
</dbReference>
<dbReference type="Proteomes" id="UP000830375">
    <property type="component" value="Unassembled WGS sequence"/>
</dbReference>
<feature type="region of interest" description="Disordered" evidence="8">
    <location>
        <begin position="227"/>
        <end position="254"/>
    </location>
</feature>
<evidence type="ECO:0000256" key="4">
    <source>
        <dbReference type="ARBA" id="ARBA00022741"/>
    </source>
</evidence>
<feature type="region of interest" description="Disordered" evidence="8">
    <location>
        <begin position="472"/>
        <end position="499"/>
    </location>
</feature>
<dbReference type="InterPro" id="IPR000719">
    <property type="entry name" value="Prot_kinase_dom"/>
</dbReference>
<dbReference type="PROSITE" id="PS00107">
    <property type="entry name" value="PROTEIN_KINASE_ATP"/>
    <property type="match status" value="1"/>
</dbReference>
<feature type="domain" description="Protein kinase" evidence="9">
    <location>
        <begin position="46"/>
        <end position="542"/>
    </location>
</feature>
<proteinExistence type="predicted"/>
<comment type="caution">
    <text evidence="10">The sequence shown here is derived from an EMBL/GenBank/DDBJ whole genome shotgun (WGS) entry which is preliminary data.</text>
</comment>
<dbReference type="SMART" id="SM00220">
    <property type="entry name" value="S_TKc"/>
    <property type="match status" value="1"/>
</dbReference>
<dbReference type="PROSITE" id="PS50011">
    <property type="entry name" value="PROTEIN_KINASE_DOM"/>
    <property type="match status" value="1"/>
</dbReference>
<gene>
    <name evidence="10" type="ORF">H4Q32_003895</name>
</gene>
<dbReference type="InterPro" id="IPR011009">
    <property type="entry name" value="Kinase-like_dom_sf"/>
</dbReference>
<dbReference type="CDD" id="cd14019">
    <property type="entry name" value="STKc_Cdc7"/>
    <property type="match status" value="1"/>
</dbReference>
<dbReference type="EC" id="2.7.11.1" evidence="1"/>
<evidence type="ECO:0000313" key="11">
    <source>
        <dbReference type="Proteomes" id="UP000830375"/>
    </source>
</evidence>
<dbReference type="PANTHER" id="PTHR44167">
    <property type="entry name" value="OVARIAN-SPECIFIC SERINE/THREONINE-PROTEIN KINASE LOK-RELATED"/>
    <property type="match status" value="1"/>
</dbReference>
<dbReference type="Gene3D" id="1.10.510.10">
    <property type="entry name" value="Transferase(Phosphotransferase) domain 1"/>
    <property type="match status" value="2"/>
</dbReference>
<name>A0ABQ8MZ07_LABRO</name>
<keyword evidence="5 10" id="KW-0418">Kinase</keyword>
<protein>
    <recommendedName>
        <fullName evidence="1">non-specific serine/threonine protein kinase</fullName>
        <ecNumber evidence="1">2.7.11.1</ecNumber>
    </recommendedName>
</protein>
<reference evidence="10 11" key="1">
    <citation type="submission" date="2022-01" db="EMBL/GenBank/DDBJ databases">
        <title>A high-quality chromosome-level genome assembly of rohu carp, Labeo rohita.</title>
        <authorList>
            <person name="Arick M.A. II"/>
            <person name="Hsu C.-Y."/>
            <person name="Magbanua Z."/>
            <person name="Pechanova O."/>
            <person name="Grover C."/>
            <person name="Miller E."/>
            <person name="Thrash A."/>
            <person name="Ezzel L."/>
            <person name="Alam S."/>
            <person name="Benzie J."/>
            <person name="Hamilton M."/>
            <person name="Karsi A."/>
            <person name="Lawrence M.L."/>
            <person name="Peterson D.G."/>
        </authorList>
    </citation>
    <scope>NUCLEOTIDE SEQUENCE [LARGE SCALE GENOMIC DNA]</scope>
    <source>
        <strain evidence="11">BAU-BD-2019</strain>
        <tissue evidence="10">Blood</tissue>
    </source>
</reference>
<dbReference type="GO" id="GO:0051301">
    <property type="term" value="P:cell division"/>
    <property type="evidence" value="ECO:0007669"/>
    <property type="project" value="UniProtKB-KW"/>
</dbReference>
<feature type="binding site" evidence="7">
    <location>
        <position position="78"/>
    </location>
    <ligand>
        <name>ATP</name>
        <dbReference type="ChEBI" id="CHEBI:30616"/>
    </ligand>
</feature>
<feature type="compositionally biased region" description="Polar residues" evidence="8">
    <location>
        <begin position="1"/>
        <end position="15"/>
    </location>
</feature>
<dbReference type="EMBL" id="JACTAM010000002">
    <property type="protein sequence ID" value="KAI2667421.1"/>
    <property type="molecule type" value="Genomic_DNA"/>
</dbReference>
<dbReference type="SUPFAM" id="SSF56112">
    <property type="entry name" value="Protein kinase-like (PK-like)"/>
    <property type="match status" value="1"/>
</dbReference>
<evidence type="ECO:0000256" key="3">
    <source>
        <dbReference type="ARBA" id="ARBA00022679"/>
    </source>
</evidence>
<keyword evidence="2" id="KW-0723">Serine/threonine-protein kinase</keyword>
<organism evidence="10 11">
    <name type="scientific">Labeo rohita</name>
    <name type="common">Indian major carp</name>
    <name type="synonym">Cyprinus rohita</name>
    <dbReference type="NCBI Taxonomy" id="84645"/>
    <lineage>
        <taxon>Eukaryota</taxon>
        <taxon>Metazoa</taxon>
        <taxon>Chordata</taxon>
        <taxon>Craniata</taxon>
        <taxon>Vertebrata</taxon>
        <taxon>Euteleostomi</taxon>
        <taxon>Actinopterygii</taxon>
        <taxon>Neopterygii</taxon>
        <taxon>Teleostei</taxon>
        <taxon>Ostariophysi</taxon>
        <taxon>Cypriniformes</taxon>
        <taxon>Cyprinidae</taxon>
        <taxon>Labeoninae</taxon>
        <taxon>Labeonini</taxon>
        <taxon>Labeo</taxon>
    </lineage>
</organism>